<evidence type="ECO:0008006" key="4">
    <source>
        <dbReference type="Google" id="ProtNLM"/>
    </source>
</evidence>
<feature type="transmembrane region" description="Helical" evidence="1">
    <location>
        <begin position="6"/>
        <end position="22"/>
    </location>
</feature>
<evidence type="ECO:0000256" key="1">
    <source>
        <dbReference type="SAM" id="Phobius"/>
    </source>
</evidence>
<evidence type="ECO:0000313" key="3">
    <source>
        <dbReference type="Proteomes" id="UP000254424"/>
    </source>
</evidence>
<protein>
    <recommendedName>
        <fullName evidence="4">Transmembrane protein</fullName>
    </recommendedName>
</protein>
<dbReference type="STRING" id="483216.BACEGG_02694"/>
<dbReference type="OrthoDB" id="9901873at2"/>
<sequence length="98" mass="12100">MEVVNFIFCGIFITMYTAGWFFPKFRQYIKKNIWLDNLPGVLELIFLLNFSEYLFVEQWNWEYGEILSWVISILISLATYYWWDRLDRRTIKKHSKEI</sequence>
<proteinExistence type="predicted"/>
<dbReference type="RefSeq" id="WP_004291005.1">
    <property type="nucleotide sequence ID" value="NZ_CABKNQ010000018.1"/>
</dbReference>
<gene>
    <name evidence="2" type="ORF">NCTC11155_01148</name>
</gene>
<feature type="transmembrane region" description="Helical" evidence="1">
    <location>
        <begin position="34"/>
        <end position="54"/>
    </location>
</feature>
<keyword evidence="1" id="KW-0472">Membrane</keyword>
<keyword evidence="1" id="KW-1133">Transmembrane helix</keyword>
<name>A0A380YKY3_9BACE</name>
<evidence type="ECO:0000313" key="2">
    <source>
        <dbReference type="EMBL" id="SUV29177.1"/>
    </source>
</evidence>
<accession>A0A380YKY3</accession>
<organism evidence="2 3">
    <name type="scientific">Bacteroides eggerthii</name>
    <dbReference type="NCBI Taxonomy" id="28111"/>
    <lineage>
        <taxon>Bacteria</taxon>
        <taxon>Pseudomonadati</taxon>
        <taxon>Bacteroidota</taxon>
        <taxon>Bacteroidia</taxon>
        <taxon>Bacteroidales</taxon>
        <taxon>Bacteroidaceae</taxon>
        <taxon>Bacteroides</taxon>
    </lineage>
</organism>
<keyword evidence="1" id="KW-0812">Transmembrane</keyword>
<reference evidence="2 3" key="1">
    <citation type="submission" date="2018-06" db="EMBL/GenBank/DDBJ databases">
        <authorList>
            <consortium name="Pathogen Informatics"/>
            <person name="Doyle S."/>
        </authorList>
    </citation>
    <scope>NUCLEOTIDE SEQUENCE [LARGE SCALE GENOMIC DNA]</scope>
    <source>
        <strain evidence="2 3">NCTC11155</strain>
    </source>
</reference>
<dbReference type="EMBL" id="UFSX01000001">
    <property type="protein sequence ID" value="SUV29177.1"/>
    <property type="molecule type" value="Genomic_DNA"/>
</dbReference>
<dbReference type="Proteomes" id="UP000254424">
    <property type="component" value="Unassembled WGS sequence"/>
</dbReference>
<dbReference type="AlphaFoldDB" id="A0A380YKY3"/>
<feature type="transmembrane region" description="Helical" evidence="1">
    <location>
        <begin position="66"/>
        <end position="83"/>
    </location>
</feature>
<dbReference type="GeneID" id="93071067"/>